<dbReference type="GO" id="GO:0046677">
    <property type="term" value="P:response to antibiotic"/>
    <property type="evidence" value="ECO:0007669"/>
    <property type="project" value="InterPro"/>
</dbReference>
<dbReference type="AlphaFoldDB" id="A0A285CJJ8"/>
<dbReference type="InterPro" id="IPR045155">
    <property type="entry name" value="Beta-lactam_cat"/>
</dbReference>
<protein>
    <submittedName>
        <fullName evidence="2">Beta-lactamase class A</fullName>
    </submittedName>
</protein>
<organism evidence="2 3">
    <name type="scientific">Bacillus oleivorans</name>
    <dbReference type="NCBI Taxonomy" id="1448271"/>
    <lineage>
        <taxon>Bacteria</taxon>
        <taxon>Bacillati</taxon>
        <taxon>Bacillota</taxon>
        <taxon>Bacilli</taxon>
        <taxon>Bacillales</taxon>
        <taxon>Bacillaceae</taxon>
        <taxon>Bacillus</taxon>
    </lineage>
</organism>
<dbReference type="SUPFAM" id="SSF56601">
    <property type="entry name" value="beta-lactamase/transpeptidase-like"/>
    <property type="match status" value="1"/>
</dbReference>
<evidence type="ECO:0000313" key="2">
    <source>
        <dbReference type="EMBL" id="SNX67198.1"/>
    </source>
</evidence>
<dbReference type="Pfam" id="PF13354">
    <property type="entry name" value="Beta-lactamase2"/>
    <property type="match status" value="1"/>
</dbReference>
<dbReference type="GO" id="GO:0008800">
    <property type="term" value="F:beta-lactamase activity"/>
    <property type="evidence" value="ECO:0007669"/>
    <property type="project" value="InterPro"/>
</dbReference>
<dbReference type="InterPro" id="IPR000871">
    <property type="entry name" value="Beta-lactam_class-A"/>
</dbReference>
<dbReference type="PRINTS" id="PR00118">
    <property type="entry name" value="BLACTAMASEA"/>
</dbReference>
<reference evidence="2 3" key="1">
    <citation type="submission" date="2017-08" db="EMBL/GenBank/DDBJ databases">
        <authorList>
            <person name="de Groot N.N."/>
        </authorList>
    </citation>
    <scope>NUCLEOTIDE SEQUENCE [LARGE SCALE GENOMIC DNA]</scope>
    <source>
        <strain evidence="2 3">JC228</strain>
    </source>
</reference>
<dbReference type="EMBL" id="OAOP01000001">
    <property type="protein sequence ID" value="SNX67198.1"/>
    <property type="molecule type" value="Genomic_DNA"/>
</dbReference>
<proteinExistence type="predicted"/>
<dbReference type="Proteomes" id="UP000219546">
    <property type="component" value="Unassembled WGS sequence"/>
</dbReference>
<dbReference type="PANTHER" id="PTHR35333">
    <property type="entry name" value="BETA-LACTAMASE"/>
    <property type="match status" value="1"/>
</dbReference>
<accession>A0A285CJJ8</accession>
<dbReference type="InterPro" id="IPR012338">
    <property type="entry name" value="Beta-lactam/transpept-like"/>
</dbReference>
<gene>
    <name evidence="2" type="ORF">SAMN05877753_101515</name>
</gene>
<dbReference type="Gene3D" id="3.40.710.10">
    <property type="entry name" value="DD-peptidase/beta-lactamase superfamily"/>
    <property type="match status" value="1"/>
</dbReference>
<dbReference type="GO" id="GO:0030655">
    <property type="term" value="P:beta-lactam antibiotic catabolic process"/>
    <property type="evidence" value="ECO:0007669"/>
    <property type="project" value="InterPro"/>
</dbReference>
<evidence type="ECO:0000313" key="3">
    <source>
        <dbReference type="Proteomes" id="UP000219546"/>
    </source>
</evidence>
<evidence type="ECO:0000259" key="1">
    <source>
        <dbReference type="Pfam" id="PF13354"/>
    </source>
</evidence>
<keyword evidence="3" id="KW-1185">Reference proteome</keyword>
<dbReference type="RefSeq" id="WP_245855549.1">
    <property type="nucleotide sequence ID" value="NZ_JBEPMQ010000003.1"/>
</dbReference>
<dbReference type="PANTHER" id="PTHR35333:SF3">
    <property type="entry name" value="BETA-LACTAMASE-TYPE TRANSPEPTIDASE FOLD CONTAINING PROTEIN"/>
    <property type="match status" value="1"/>
</dbReference>
<feature type="domain" description="Beta-lactamase class A catalytic" evidence="1">
    <location>
        <begin position="26"/>
        <end position="270"/>
    </location>
</feature>
<name>A0A285CJJ8_9BACI</name>
<sequence>MSLQKTNMGLQQMLNEIVQSSSGTYGVAVKHLDTGEFAGVNQHERFQLASTFKIPILVTLFRDVNSDKLELEDIVTVQEEDIVIGSGVIQHLHPRVQFTIKDLATLMIIVSDNLATDLILKLVGTENVTSYMKELGLSNTFIHFSCRQLLNLSIGLDLNSFLSAEEVRFVKWDFDYESLIFQGDSRNNVSTPVEMAMLVEKIARKEIISEKSCDAMLDILLKQQFNSRLPYLLPSRTKVAHKTGTIGNVINDVGIVYLPEGNGAFSIAVLSKESVSMEEGERTIGRIAKAAYDYFLKR</sequence>